<dbReference type="AlphaFoldDB" id="A0A1E1L8C4"/>
<protein>
    <submittedName>
        <fullName evidence="2">Related to thiamin pyrophosphokinase</fullName>
    </submittedName>
</protein>
<proteinExistence type="predicted"/>
<dbReference type="EMBL" id="FJUX01000089">
    <property type="protein sequence ID" value="CZT06803.1"/>
    <property type="molecule type" value="Genomic_DNA"/>
</dbReference>
<dbReference type="PROSITE" id="PS51462">
    <property type="entry name" value="NUDIX"/>
    <property type="match status" value="1"/>
</dbReference>
<dbReference type="OrthoDB" id="10261522at2759"/>
<evidence type="ECO:0000313" key="3">
    <source>
        <dbReference type="Proteomes" id="UP000178912"/>
    </source>
</evidence>
<dbReference type="InterPro" id="IPR015797">
    <property type="entry name" value="NUDIX_hydrolase-like_dom_sf"/>
</dbReference>
<dbReference type="SUPFAM" id="SSF55811">
    <property type="entry name" value="Nudix"/>
    <property type="match status" value="1"/>
</dbReference>
<keyword evidence="2" id="KW-0418">Kinase</keyword>
<feature type="domain" description="Nudix hydrolase" evidence="1">
    <location>
        <begin position="133"/>
        <end position="289"/>
    </location>
</feature>
<dbReference type="GO" id="GO:0016301">
    <property type="term" value="F:kinase activity"/>
    <property type="evidence" value="ECO:0007669"/>
    <property type="project" value="UniProtKB-KW"/>
</dbReference>
<evidence type="ECO:0000259" key="1">
    <source>
        <dbReference type="PROSITE" id="PS51462"/>
    </source>
</evidence>
<dbReference type="InterPro" id="IPR000086">
    <property type="entry name" value="NUDIX_hydrolase_dom"/>
</dbReference>
<sequence>MKSNLDLINECDVFPYPSTSAHTTLLSTLYTLLSPTGTPIGYLTERVFTALAKVPISIKGELEVNRTRRTISAFQQADEPSRSSAVAATMAYWRSNNTFSILQGWRDELYPVYGTSNDLIFNIERSASALFGVVTYGVHMMAYTRVPRTPSDEHGIKLWVPRRARTKQTYPGMLDNTVAGGMASGESALDCIVRECQEEASLAADLVRANIKSHAPITYAYIRDSRAGGETGLIQPECQYIFDLELPDGVECKPCDEEVEMFYSMGVDEVKEKLAAGEFKPNCALAMLDFFVRWKMLTRENEKDFDEVVRRLHRKLEFPGPHSKD</sequence>
<dbReference type="PANTHER" id="PTHR13622">
    <property type="entry name" value="THIAMIN PYROPHOSPHOKINASE"/>
    <property type="match status" value="1"/>
</dbReference>
<dbReference type="CDD" id="cd03676">
    <property type="entry name" value="NUDIX_Tnr3_like"/>
    <property type="match status" value="1"/>
</dbReference>
<dbReference type="Pfam" id="PF00293">
    <property type="entry name" value="NUDIX"/>
    <property type="match status" value="1"/>
</dbReference>
<dbReference type="GO" id="GO:0044715">
    <property type="term" value="F:8-oxo-dGDP phosphatase activity"/>
    <property type="evidence" value="ECO:0007669"/>
    <property type="project" value="TreeGrafter"/>
</dbReference>
<accession>A0A1E1L8C4</accession>
<dbReference type="PANTHER" id="PTHR13622:SF8">
    <property type="entry name" value="THIAMIN PYROPHOSPHOKINASE 1"/>
    <property type="match status" value="1"/>
</dbReference>
<dbReference type="Gene3D" id="3.90.79.10">
    <property type="entry name" value="Nucleoside Triphosphate Pyrophosphohydrolase"/>
    <property type="match status" value="1"/>
</dbReference>
<dbReference type="Proteomes" id="UP000178912">
    <property type="component" value="Unassembled WGS sequence"/>
</dbReference>
<keyword evidence="2" id="KW-0808">Transferase</keyword>
<name>A0A1E1L8C4_9HELO</name>
<keyword evidence="3" id="KW-1185">Reference proteome</keyword>
<gene>
    <name evidence="2" type="ORF">RAG0_12449</name>
</gene>
<evidence type="ECO:0000313" key="2">
    <source>
        <dbReference type="EMBL" id="CZT06803.1"/>
    </source>
</evidence>
<reference evidence="3" key="1">
    <citation type="submission" date="2016-03" db="EMBL/GenBank/DDBJ databases">
        <authorList>
            <person name="Guldener U."/>
        </authorList>
    </citation>
    <scope>NUCLEOTIDE SEQUENCE [LARGE SCALE GENOMIC DNA]</scope>
    <source>
        <strain evidence="3">04CH-RAC-A.6.1</strain>
    </source>
</reference>
<dbReference type="FunFam" id="3.90.79.10:FF:000019">
    <property type="entry name" value="Thiamin pyrophosphokinase, putative"/>
    <property type="match status" value="1"/>
</dbReference>
<dbReference type="Pfam" id="PF15916">
    <property type="entry name" value="DUF4743"/>
    <property type="match status" value="1"/>
</dbReference>
<organism evidence="2 3">
    <name type="scientific">Rhynchosporium agropyri</name>
    <dbReference type="NCBI Taxonomy" id="914238"/>
    <lineage>
        <taxon>Eukaryota</taxon>
        <taxon>Fungi</taxon>
        <taxon>Dikarya</taxon>
        <taxon>Ascomycota</taxon>
        <taxon>Pezizomycotina</taxon>
        <taxon>Leotiomycetes</taxon>
        <taxon>Helotiales</taxon>
        <taxon>Ploettnerulaceae</taxon>
        <taxon>Rhynchosporium</taxon>
    </lineage>
</organism>
<dbReference type="InterPro" id="IPR031804">
    <property type="entry name" value="DUF4743"/>
</dbReference>